<evidence type="ECO:0000313" key="1">
    <source>
        <dbReference type="EMBL" id="URN15662.1"/>
    </source>
</evidence>
<keyword evidence="1" id="KW-0503">Monooxygenase</keyword>
<dbReference type="Proteomes" id="UP001056383">
    <property type="component" value="Chromosome"/>
</dbReference>
<sequence length="237" mass="26240">MTVYIRPDARPDLTRPDVGLVKASTWRVGTPERQRAAVEAVARTWEKRDWPHEGLLSYTVHVAEDGDTLFHYSQWRAEEDYRELVRTERAGRNAEIDAAVPGIERVAIHSYEPYRGHAPAEGRGRVPGCVVTVEVEFDRPDPQRQRDWVDTVLRALGSDPAPHPGGISGHFHLGVDGIRVLNYAEWESAAAHDEALAAPGDGVGGPTPHWSRVLTYPGVAHVTVRRHTPALSLSPHA</sequence>
<dbReference type="RefSeq" id="WP_010476133.1">
    <property type="nucleotide sequence ID" value="NZ_CP095474.1"/>
</dbReference>
<accession>A0ABY4TFT9</accession>
<dbReference type="GO" id="GO:0004497">
    <property type="term" value="F:monooxygenase activity"/>
    <property type="evidence" value="ECO:0007669"/>
    <property type="project" value="UniProtKB-KW"/>
</dbReference>
<proteinExistence type="predicted"/>
<dbReference type="EMBL" id="CP095474">
    <property type="protein sequence ID" value="URN15662.1"/>
    <property type="molecule type" value="Genomic_DNA"/>
</dbReference>
<dbReference type="SUPFAM" id="SSF54909">
    <property type="entry name" value="Dimeric alpha+beta barrel"/>
    <property type="match status" value="2"/>
</dbReference>
<reference evidence="1" key="1">
    <citation type="submission" date="2022-04" db="EMBL/GenBank/DDBJ databases">
        <title>Systematic whole-genome sequencing reveals an unexpected diversity among actinomycetoma pathogens and provides insights into their antibacterial susceptibilities.</title>
        <authorList>
            <person name="Watson A.K."/>
            <person name="Kepplinger B."/>
            <person name="Bakhiet S.M."/>
            <person name="Mhmoud N.A."/>
            <person name="Chapman J."/>
            <person name="Allenby N."/>
            <person name="Mickiewicz K."/>
            <person name="Goodfellow M."/>
            <person name="Fahal A.H."/>
            <person name="Errington J."/>
        </authorList>
    </citation>
    <scope>NUCLEOTIDE SEQUENCE</scope>
    <source>
        <strain evidence="1">SD 504</strain>
    </source>
</reference>
<name>A0ABY4TFT9_9ACTN</name>
<protein>
    <submittedName>
        <fullName evidence="1">Antibiotic biosynthesis monooxygenase</fullName>
    </submittedName>
</protein>
<organism evidence="1 2">
    <name type="scientific">Streptomyces sudanensis</name>
    <dbReference type="NCBI Taxonomy" id="436397"/>
    <lineage>
        <taxon>Bacteria</taxon>
        <taxon>Bacillati</taxon>
        <taxon>Actinomycetota</taxon>
        <taxon>Actinomycetes</taxon>
        <taxon>Kitasatosporales</taxon>
        <taxon>Streptomycetaceae</taxon>
        <taxon>Streptomyces</taxon>
    </lineage>
</organism>
<keyword evidence="1" id="KW-0560">Oxidoreductase</keyword>
<dbReference type="InterPro" id="IPR011008">
    <property type="entry name" value="Dimeric_a/b-barrel"/>
</dbReference>
<evidence type="ECO:0000313" key="2">
    <source>
        <dbReference type="Proteomes" id="UP001056383"/>
    </source>
</evidence>
<gene>
    <name evidence="1" type="ORF">MW084_06485</name>
</gene>
<keyword evidence="2" id="KW-1185">Reference proteome</keyword>
<dbReference type="Gene3D" id="3.30.70.100">
    <property type="match status" value="2"/>
</dbReference>